<dbReference type="Proteomes" id="UP001231109">
    <property type="component" value="Unassembled WGS sequence"/>
</dbReference>
<reference evidence="1 2" key="1">
    <citation type="submission" date="2022-11" db="EMBL/GenBank/DDBJ databases">
        <title>Viruses from the air-sea interface of a natural surface slick.</title>
        <authorList>
            <person name="Rahlff J."/>
            <person name="Holmfeldt K."/>
        </authorList>
    </citation>
    <scope>NUCLEOTIDE SEQUENCE [LARGE SCALE GENOMIC DNA]</scope>
    <source>
        <strain evidence="1 2">SMS4</strain>
    </source>
</reference>
<dbReference type="RefSeq" id="WP_305976163.1">
    <property type="nucleotide sequence ID" value="NZ_JAPJDZ010000029.1"/>
</dbReference>
<sequence length="130" mass="14890">MNNSCARKLITEVTNNFELLHQYITIHSASSFNPLETICLNHCPEIYPLLVEKQKCYEILKSFSEDIAVFAQFQTTTILALEFYPPLTRKIILLKIAEQIGMNNPENVKAKHVHDHAKSLGFHLPEHITS</sequence>
<dbReference type="EMBL" id="JAPJDZ010000029">
    <property type="protein sequence ID" value="MDP5136711.1"/>
    <property type="molecule type" value="Genomic_DNA"/>
</dbReference>
<evidence type="ECO:0000313" key="2">
    <source>
        <dbReference type="Proteomes" id="UP001231109"/>
    </source>
</evidence>
<accession>A0ABT9I1B1</accession>
<organism evidence="1 2">
    <name type="scientific">Rheinheimera baltica</name>
    <dbReference type="NCBI Taxonomy" id="67576"/>
    <lineage>
        <taxon>Bacteria</taxon>
        <taxon>Pseudomonadati</taxon>
        <taxon>Pseudomonadota</taxon>
        <taxon>Gammaproteobacteria</taxon>
        <taxon>Chromatiales</taxon>
        <taxon>Chromatiaceae</taxon>
        <taxon>Rheinheimera</taxon>
    </lineage>
</organism>
<evidence type="ECO:0000313" key="1">
    <source>
        <dbReference type="EMBL" id="MDP5136711.1"/>
    </source>
</evidence>
<gene>
    <name evidence="1" type="ORF">ORJ04_12205</name>
</gene>
<name>A0ABT9I1B1_9GAMM</name>
<proteinExistence type="predicted"/>
<protein>
    <submittedName>
        <fullName evidence="1">Uncharacterized protein</fullName>
    </submittedName>
</protein>
<comment type="caution">
    <text evidence="1">The sequence shown here is derived from an EMBL/GenBank/DDBJ whole genome shotgun (WGS) entry which is preliminary data.</text>
</comment>
<keyword evidence="2" id="KW-1185">Reference proteome</keyword>